<feature type="non-terminal residue" evidence="1">
    <location>
        <position position="54"/>
    </location>
</feature>
<sequence length="54" mass="6345">MKLYLVQHAKAASKQVSPQRPLTEEGRRDVQKVAAFVKPLKLWVDYLWHSGKRR</sequence>
<dbReference type="Gene3D" id="3.40.50.1240">
    <property type="entry name" value="Phosphoglycerate mutase-like"/>
    <property type="match status" value="1"/>
</dbReference>
<name>X1LJB8_9ZZZZ</name>
<protein>
    <recommendedName>
        <fullName evidence="2">Phosphohistidine phosphatase SixA</fullName>
    </recommendedName>
</protein>
<reference evidence="1" key="1">
    <citation type="journal article" date="2014" name="Front. Microbiol.">
        <title>High frequency of phylogenetically diverse reductive dehalogenase-homologous genes in deep subseafloor sedimentary metagenomes.</title>
        <authorList>
            <person name="Kawai M."/>
            <person name="Futagami T."/>
            <person name="Toyoda A."/>
            <person name="Takaki Y."/>
            <person name="Nishi S."/>
            <person name="Hori S."/>
            <person name="Arai W."/>
            <person name="Tsubouchi T."/>
            <person name="Morono Y."/>
            <person name="Uchiyama I."/>
            <person name="Ito T."/>
            <person name="Fujiyama A."/>
            <person name="Inagaki F."/>
            <person name="Takami H."/>
        </authorList>
    </citation>
    <scope>NUCLEOTIDE SEQUENCE</scope>
    <source>
        <strain evidence="1">Expedition CK06-06</strain>
    </source>
</reference>
<organism evidence="1">
    <name type="scientific">marine sediment metagenome</name>
    <dbReference type="NCBI Taxonomy" id="412755"/>
    <lineage>
        <taxon>unclassified sequences</taxon>
        <taxon>metagenomes</taxon>
        <taxon>ecological metagenomes</taxon>
    </lineage>
</organism>
<evidence type="ECO:0008006" key="2">
    <source>
        <dbReference type="Google" id="ProtNLM"/>
    </source>
</evidence>
<accession>X1LJB8</accession>
<dbReference type="InterPro" id="IPR029033">
    <property type="entry name" value="His_PPase_superfam"/>
</dbReference>
<dbReference type="EMBL" id="BARV01020987">
    <property type="protein sequence ID" value="GAI19193.1"/>
    <property type="molecule type" value="Genomic_DNA"/>
</dbReference>
<gene>
    <name evidence="1" type="ORF">S06H3_34881</name>
</gene>
<dbReference type="SUPFAM" id="SSF53254">
    <property type="entry name" value="Phosphoglycerate mutase-like"/>
    <property type="match status" value="1"/>
</dbReference>
<comment type="caution">
    <text evidence="1">The sequence shown here is derived from an EMBL/GenBank/DDBJ whole genome shotgun (WGS) entry which is preliminary data.</text>
</comment>
<evidence type="ECO:0000313" key="1">
    <source>
        <dbReference type="EMBL" id="GAI19193.1"/>
    </source>
</evidence>
<dbReference type="AlphaFoldDB" id="X1LJB8"/>
<proteinExistence type="predicted"/>